<evidence type="ECO:0000313" key="2">
    <source>
        <dbReference type="EMBL" id="CUQ42136.1"/>
    </source>
</evidence>
<dbReference type="EMBL" id="CZBM01000012">
    <property type="protein sequence ID" value="CUQ42136.1"/>
    <property type="molecule type" value="Genomic_DNA"/>
</dbReference>
<accession>A0A174W903</accession>
<reference evidence="9 10" key="2">
    <citation type="journal article" date="2019" name="Nat. Med.">
        <title>A library of human gut bacterial isolates paired with longitudinal multiomics data enables mechanistic microbiome research.</title>
        <authorList>
            <person name="Poyet M."/>
            <person name="Groussin M."/>
            <person name="Gibbons S.M."/>
            <person name="Avila-Pacheco J."/>
            <person name="Jiang X."/>
            <person name="Kearney S.M."/>
            <person name="Perrotta A.R."/>
            <person name="Berdy B."/>
            <person name="Zhao S."/>
            <person name="Lieberman T.D."/>
            <person name="Swanson P.K."/>
            <person name="Smith M."/>
            <person name="Roesemann S."/>
            <person name="Alexander J.E."/>
            <person name="Rich S.A."/>
            <person name="Livny J."/>
            <person name="Vlamakis H."/>
            <person name="Clish C."/>
            <person name="Bullock K."/>
            <person name="Deik A."/>
            <person name="Scott J."/>
            <person name="Pierce K.A."/>
            <person name="Xavier R.J."/>
            <person name="Alm E.J."/>
        </authorList>
    </citation>
    <scope>NUCLEOTIDE SEQUENCE [LARGE SCALE GENOMIC DNA]</scope>
    <source>
        <strain evidence="6 11">BIOML-A10</strain>
        <strain evidence="5 9">BIOML-A11</strain>
        <strain evidence="4 10">BIOML-A41</strain>
    </source>
</reference>
<evidence type="ECO:0000313" key="8">
    <source>
        <dbReference type="Proteomes" id="UP000095332"/>
    </source>
</evidence>
<dbReference type="Proteomes" id="UP001221009">
    <property type="component" value="Chromosome"/>
</dbReference>
<dbReference type="EMBL" id="WKMX01000016">
    <property type="protein sequence ID" value="MRZ07696.1"/>
    <property type="molecule type" value="Genomic_DNA"/>
</dbReference>
<dbReference type="AlphaFoldDB" id="A0A174W903"/>
<dbReference type="Proteomes" id="UP000095332">
    <property type="component" value="Unassembled WGS sequence"/>
</dbReference>
<evidence type="ECO:0000313" key="9">
    <source>
        <dbReference type="Proteomes" id="UP000450599"/>
    </source>
</evidence>
<dbReference type="EMBL" id="JAJCNI010000010">
    <property type="protein sequence ID" value="MCB6518201.1"/>
    <property type="molecule type" value="Genomic_DNA"/>
</dbReference>
<proteinExistence type="predicted"/>
<evidence type="ECO:0000313" key="3">
    <source>
        <dbReference type="EMBL" id="MCB6518201.1"/>
    </source>
</evidence>
<reference evidence="7" key="4">
    <citation type="submission" date="2023-03" db="EMBL/GenBank/DDBJ databases">
        <title>Parabacteroides distasonis, a bacteria resistant against UC.</title>
        <authorList>
            <person name="Dai W."/>
        </authorList>
    </citation>
    <scope>NUCLEOTIDE SEQUENCE</scope>
    <source>
        <strain evidence="7">F1-28</strain>
    </source>
</reference>
<reference evidence="3" key="3">
    <citation type="submission" date="2021-10" db="EMBL/GenBank/DDBJ databases">
        <title>Collection of gut derived symbiotic bacterial strains cultured from healthy donors.</title>
        <authorList>
            <person name="Lin H."/>
            <person name="Littmann E."/>
            <person name="Kohout C."/>
            <person name="Pamer E.G."/>
        </authorList>
    </citation>
    <scope>NUCLEOTIDE SEQUENCE</scope>
    <source>
        <strain evidence="3">DFI.2.94</strain>
    </source>
</reference>
<protein>
    <submittedName>
        <fullName evidence="2">Uncharacterized protein</fullName>
    </submittedName>
</protein>
<dbReference type="Proteomes" id="UP001198806">
    <property type="component" value="Unassembled WGS sequence"/>
</dbReference>
<dbReference type="Proteomes" id="UP000463337">
    <property type="component" value="Unassembled WGS sequence"/>
</dbReference>
<evidence type="ECO:0000313" key="4">
    <source>
        <dbReference type="EMBL" id="MRY56706.1"/>
    </source>
</evidence>
<gene>
    <name evidence="2" type="ORF">ERS852560_02769</name>
    <name evidence="6" type="ORF">GKD54_16070</name>
    <name evidence="5" type="ORF">GKD58_15175</name>
    <name evidence="4" type="ORF">GKD59_02010</name>
    <name evidence="3" type="ORF">LI194_10370</name>
    <name evidence="7" type="ORF">P2T59_16380</name>
</gene>
<dbReference type="Proteomes" id="UP000450599">
    <property type="component" value="Unassembled WGS sequence"/>
</dbReference>
<organism evidence="2 8">
    <name type="scientific">Parabacteroides distasonis</name>
    <dbReference type="NCBI Taxonomy" id="823"/>
    <lineage>
        <taxon>Bacteria</taxon>
        <taxon>Pseudomonadati</taxon>
        <taxon>Bacteroidota</taxon>
        <taxon>Bacteroidia</taxon>
        <taxon>Bacteroidales</taxon>
        <taxon>Tannerellaceae</taxon>
        <taxon>Parabacteroides</taxon>
    </lineage>
</organism>
<feature type="coiled-coil region" evidence="1">
    <location>
        <begin position="61"/>
        <end position="88"/>
    </location>
</feature>
<reference evidence="2 8" key="1">
    <citation type="submission" date="2015-09" db="EMBL/GenBank/DDBJ databases">
        <authorList>
            <consortium name="Pathogen Informatics"/>
        </authorList>
    </citation>
    <scope>NUCLEOTIDE SEQUENCE [LARGE SCALE GENOMIC DNA]</scope>
    <source>
        <strain evidence="2 8">2789STDY5834948</strain>
    </source>
</reference>
<dbReference type="EMBL" id="WKMW01000016">
    <property type="protein sequence ID" value="MRY85583.1"/>
    <property type="molecule type" value="Genomic_DNA"/>
</dbReference>
<dbReference type="EMBL" id="WKLT01000001">
    <property type="protein sequence ID" value="MRY56706.1"/>
    <property type="molecule type" value="Genomic_DNA"/>
</dbReference>
<evidence type="ECO:0000313" key="10">
    <source>
        <dbReference type="Proteomes" id="UP000463337"/>
    </source>
</evidence>
<evidence type="ECO:0000313" key="7">
    <source>
        <dbReference type="EMBL" id="WET63263.1"/>
    </source>
</evidence>
<keyword evidence="1" id="KW-0175">Coiled coil</keyword>
<dbReference type="RefSeq" id="WP_005863966.1">
    <property type="nucleotide sequence ID" value="NZ_AP019729.1"/>
</dbReference>
<dbReference type="EMBL" id="CP120353">
    <property type="protein sequence ID" value="WET63263.1"/>
    <property type="molecule type" value="Genomic_DNA"/>
</dbReference>
<evidence type="ECO:0000313" key="6">
    <source>
        <dbReference type="EMBL" id="MRZ07696.1"/>
    </source>
</evidence>
<dbReference type="Proteomes" id="UP000471216">
    <property type="component" value="Unassembled WGS sequence"/>
</dbReference>
<name>A0A174W903_PARDI</name>
<evidence type="ECO:0000313" key="11">
    <source>
        <dbReference type="Proteomes" id="UP000471216"/>
    </source>
</evidence>
<evidence type="ECO:0000313" key="5">
    <source>
        <dbReference type="EMBL" id="MRY85583.1"/>
    </source>
</evidence>
<sequence>MRKTFVYLLILGLTYFISCDRPNHHPSIFQKVERLMPQHPDSALAQKQWEQAALLSKRYELSHDSIEKARLEQELETEKNKCITLSKRKDVLTYVM</sequence>
<evidence type="ECO:0000256" key="1">
    <source>
        <dbReference type="SAM" id="Coils"/>
    </source>
</evidence>